<evidence type="ECO:0000313" key="4">
    <source>
        <dbReference type="Proteomes" id="UP001281614"/>
    </source>
</evidence>
<dbReference type="PROSITE" id="PS50879">
    <property type="entry name" value="RNASE_H_1"/>
    <property type="match status" value="1"/>
</dbReference>
<dbReference type="AlphaFoldDB" id="A0AAD9XZ30"/>
<dbReference type="InterPro" id="IPR036397">
    <property type="entry name" value="RNaseH_sf"/>
</dbReference>
<dbReference type="GO" id="GO:0004523">
    <property type="term" value="F:RNA-DNA hybrid ribonuclease activity"/>
    <property type="evidence" value="ECO:0007669"/>
    <property type="project" value="InterPro"/>
</dbReference>
<protein>
    <submittedName>
        <fullName evidence="3">Ribonuclease</fullName>
    </submittedName>
</protein>
<proteinExistence type="predicted"/>
<dbReference type="Gene3D" id="3.30.420.10">
    <property type="entry name" value="Ribonuclease H-like superfamily/Ribonuclease H"/>
    <property type="match status" value="2"/>
</dbReference>
<dbReference type="SUPFAM" id="SSF53098">
    <property type="entry name" value="Ribonuclease H-like"/>
    <property type="match status" value="1"/>
</dbReference>
<dbReference type="InterPro" id="IPR012337">
    <property type="entry name" value="RNaseH-like_sf"/>
</dbReference>
<reference evidence="3" key="1">
    <citation type="submission" date="2023-02" db="EMBL/GenBank/DDBJ databases">
        <title>Colletotrichum kahawae CIFC_Que2 genome sequencing and assembly.</title>
        <authorList>
            <person name="Baroncelli R."/>
        </authorList>
    </citation>
    <scope>NUCLEOTIDE SEQUENCE</scope>
    <source>
        <strain evidence="3">CIFC_Que2</strain>
    </source>
</reference>
<dbReference type="GO" id="GO:0003676">
    <property type="term" value="F:nucleic acid binding"/>
    <property type="evidence" value="ECO:0007669"/>
    <property type="project" value="InterPro"/>
</dbReference>
<sequence>MSSNNPPVNKPTLKKRPKIPKGTPYSFADGTDFVTGCGMPISFNNTCRLSPIFDRFPPLPRRPPNLPDFEHRKYSSLGVGPKIEVRDSKSGFIHASCMFRGHAHSDSLVIAVDGACPRNGSGATTSSIGVYFGPGNENNLSARIPDELAGFRAIPTTARRSTQPSLDSRLREPCARGVGSVRRNSDSAYVVSAVGKGDREEDAHMKKWIYNKFLTAKKQTVKNMMLWSELGHEIIHLHQMGVTVQFGLVTRHMNRDADKLANDALREGLWLRPEWVIGKYRDFPDKELQKQSASVAASSLLIKWQLLDWAQEIPIMIELLVRNETVDFFREAFEAKDSDESENSIPKMAATNPSSISAAPATLTTLSSAATASATSTLSSSPSPCRFTRSGHTETGHGVYFGHENPHNVEGHIDEWDDFRPSPRREHGGQWDCSDDPEQPPCVIKHVIFKTDSRGLVETVEAARNGEDPLTRDFVWKGFVTYSPMQFVTNKDMWDVLVEKLTEMFNAGVAVEFWLVPLKRNEQAAALAEAGCDICTF</sequence>
<feature type="region of interest" description="Disordered" evidence="1">
    <location>
        <begin position="1"/>
        <end position="24"/>
    </location>
</feature>
<comment type="caution">
    <text evidence="3">The sequence shown here is derived from an EMBL/GenBank/DDBJ whole genome shotgun (WGS) entry which is preliminary data.</text>
</comment>
<feature type="domain" description="RNase H type-1" evidence="2">
    <location>
        <begin position="104"/>
        <end position="266"/>
    </location>
</feature>
<keyword evidence="4" id="KW-1185">Reference proteome</keyword>
<evidence type="ECO:0000259" key="2">
    <source>
        <dbReference type="PROSITE" id="PS50879"/>
    </source>
</evidence>
<accession>A0AAD9XZ30</accession>
<evidence type="ECO:0000313" key="3">
    <source>
        <dbReference type="EMBL" id="KAK2730043.1"/>
    </source>
</evidence>
<name>A0AAD9XZ30_COLKA</name>
<gene>
    <name evidence="3" type="ORF">CKAH01_09821</name>
</gene>
<organism evidence="3 4">
    <name type="scientific">Colletotrichum kahawae</name>
    <name type="common">Coffee berry disease fungus</name>
    <dbReference type="NCBI Taxonomy" id="34407"/>
    <lineage>
        <taxon>Eukaryota</taxon>
        <taxon>Fungi</taxon>
        <taxon>Dikarya</taxon>
        <taxon>Ascomycota</taxon>
        <taxon>Pezizomycotina</taxon>
        <taxon>Sordariomycetes</taxon>
        <taxon>Hypocreomycetidae</taxon>
        <taxon>Glomerellales</taxon>
        <taxon>Glomerellaceae</taxon>
        <taxon>Colletotrichum</taxon>
        <taxon>Colletotrichum gloeosporioides species complex</taxon>
    </lineage>
</organism>
<dbReference type="EMBL" id="VYYT01000721">
    <property type="protein sequence ID" value="KAK2730043.1"/>
    <property type="molecule type" value="Genomic_DNA"/>
</dbReference>
<dbReference type="Proteomes" id="UP001281614">
    <property type="component" value="Unassembled WGS sequence"/>
</dbReference>
<dbReference type="InterPro" id="IPR002156">
    <property type="entry name" value="RNaseH_domain"/>
</dbReference>
<evidence type="ECO:0000256" key="1">
    <source>
        <dbReference type="SAM" id="MobiDB-lite"/>
    </source>
</evidence>